<comment type="caution">
    <text evidence="2">The sequence shown here is derived from an EMBL/GenBank/DDBJ whole genome shotgun (WGS) entry which is preliminary data.</text>
</comment>
<evidence type="ECO:0000313" key="3">
    <source>
        <dbReference type="Proteomes" id="UP000499080"/>
    </source>
</evidence>
<name>A0A4Y2HIW2_ARAVE</name>
<reference evidence="2 3" key="1">
    <citation type="journal article" date="2019" name="Sci. Rep.">
        <title>Orb-weaving spider Araneus ventricosus genome elucidates the spidroin gene catalogue.</title>
        <authorList>
            <person name="Kono N."/>
            <person name="Nakamura H."/>
            <person name="Ohtoshi R."/>
            <person name="Moran D.A.P."/>
            <person name="Shinohara A."/>
            <person name="Yoshida Y."/>
            <person name="Fujiwara M."/>
            <person name="Mori M."/>
            <person name="Tomita M."/>
            <person name="Arakawa K."/>
        </authorList>
    </citation>
    <scope>NUCLEOTIDE SEQUENCE [LARGE SCALE GENOMIC DNA]</scope>
</reference>
<dbReference type="Proteomes" id="UP000499080">
    <property type="component" value="Unassembled WGS sequence"/>
</dbReference>
<sequence>MARSRLRRRIVPGSKPDSTEDLLCMWTCYALNHTYWFKRPPVGVVQKFGEGVPDQVSSSSSDHGSKLRGPSQNGPLVASKRGVNTNKLNSCGFIVIRESKSENTRSPDGFSLCMAAFSKLIRPLWK</sequence>
<protein>
    <submittedName>
        <fullName evidence="2">Uncharacterized protein</fullName>
    </submittedName>
</protein>
<evidence type="ECO:0000256" key="1">
    <source>
        <dbReference type="SAM" id="MobiDB-lite"/>
    </source>
</evidence>
<dbReference type="AlphaFoldDB" id="A0A4Y2HIW2"/>
<feature type="region of interest" description="Disordered" evidence="1">
    <location>
        <begin position="48"/>
        <end position="83"/>
    </location>
</feature>
<organism evidence="2 3">
    <name type="scientific">Araneus ventricosus</name>
    <name type="common">Orbweaver spider</name>
    <name type="synonym">Epeira ventricosa</name>
    <dbReference type="NCBI Taxonomy" id="182803"/>
    <lineage>
        <taxon>Eukaryota</taxon>
        <taxon>Metazoa</taxon>
        <taxon>Ecdysozoa</taxon>
        <taxon>Arthropoda</taxon>
        <taxon>Chelicerata</taxon>
        <taxon>Arachnida</taxon>
        <taxon>Araneae</taxon>
        <taxon>Araneomorphae</taxon>
        <taxon>Entelegynae</taxon>
        <taxon>Araneoidea</taxon>
        <taxon>Araneidae</taxon>
        <taxon>Araneus</taxon>
    </lineage>
</organism>
<accession>A0A4Y2HIW2</accession>
<proteinExistence type="predicted"/>
<evidence type="ECO:0000313" key="2">
    <source>
        <dbReference type="EMBL" id="GBM65210.1"/>
    </source>
</evidence>
<keyword evidence="3" id="KW-1185">Reference proteome</keyword>
<gene>
    <name evidence="2" type="ORF">AVEN_82384_1</name>
</gene>
<dbReference type="EMBL" id="BGPR01001964">
    <property type="protein sequence ID" value="GBM65210.1"/>
    <property type="molecule type" value="Genomic_DNA"/>
</dbReference>